<name>A0A4Z1HZW5_9HELO</name>
<evidence type="ECO:0000256" key="1">
    <source>
        <dbReference type="SAM" id="MobiDB-lite"/>
    </source>
</evidence>
<dbReference type="OrthoDB" id="3562187at2759"/>
<evidence type="ECO:0000313" key="3">
    <source>
        <dbReference type="Proteomes" id="UP000297527"/>
    </source>
</evidence>
<evidence type="ECO:0000313" key="2">
    <source>
        <dbReference type="EMBL" id="TGO50157.1"/>
    </source>
</evidence>
<reference evidence="2 3" key="1">
    <citation type="submission" date="2017-12" db="EMBL/GenBank/DDBJ databases">
        <title>Comparative genomics of Botrytis spp.</title>
        <authorList>
            <person name="Valero-Jimenez C.A."/>
            <person name="Tapia P."/>
            <person name="Veloso J."/>
            <person name="Silva-Moreno E."/>
            <person name="Staats M."/>
            <person name="Valdes J.H."/>
            <person name="Van Kan J.A.L."/>
        </authorList>
    </citation>
    <scope>NUCLEOTIDE SEQUENCE [LARGE SCALE GENOMIC DNA]</scope>
    <source>
        <strain evidence="2 3">MUCL11595</strain>
    </source>
</reference>
<organism evidence="2 3">
    <name type="scientific">Botryotinia convoluta</name>
    <dbReference type="NCBI Taxonomy" id="54673"/>
    <lineage>
        <taxon>Eukaryota</taxon>
        <taxon>Fungi</taxon>
        <taxon>Dikarya</taxon>
        <taxon>Ascomycota</taxon>
        <taxon>Pezizomycotina</taxon>
        <taxon>Leotiomycetes</taxon>
        <taxon>Helotiales</taxon>
        <taxon>Sclerotiniaceae</taxon>
        <taxon>Botryotinia</taxon>
    </lineage>
</organism>
<proteinExistence type="predicted"/>
<dbReference type="AlphaFoldDB" id="A0A4Z1HZW5"/>
<dbReference type="Proteomes" id="UP000297527">
    <property type="component" value="Unassembled WGS sequence"/>
</dbReference>
<keyword evidence="3" id="KW-1185">Reference proteome</keyword>
<accession>A0A4Z1HZW5</accession>
<sequence>MQNKAGLGLRLPTTKLGSPRGLHNSLHQPADQMVSVKPLELGVVASQHPSADSNSVSAAAMIVDSNADDTSPVVWVHNNGLGSDEENNGAIQQIGHWQGFSPPNDLKDALEATDWGILRFAQVLQVATPKEANSTPFIHHDTLHYFSM</sequence>
<gene>
    <name evidence="2" type="ORF">BCON_0190g00090</name>
</gene>
<protein>
    <submittedName>
        <fullName evidence="2">Uncharacterized protein</fullName>
    </submittedName>
</protein>
<dbReference type="EMBL" id="PQXN01000190">
    <property type="protein sequence ID" value="TGO50157.1"/>
    <property type="molecule type" value="Genomic_DNA"/>
</dbReference>
<feature type="region of interest" description="Disordered" evidence="1">
    <location>
        <begin position="1"/>
        <end position="20"/>
    </location>
</feature>
<comment type="caution">
    <text evidence="2">The sequence shown here is derived from an EMBL/GenBank/DDBJ whole genome shotgun (WGS) entry which is preliminary data.</text>
</comment>